<sequence length="426" mass="46491">MRTIAWLAYSVTLLLMVLVFACNTKETAQHDTYTCPMHPTVVSDKPGTCPVCGMDLVRKAREGEEVKITEDLVQRTKSPNEVVIASIKTVKAEHRALPVALTVQGIVTYDTRNSYTIPARVGGRLEKVYIKYAYQPVRKGQKIAEIYSPELLTAQRELLYLVQHDAANTSLIESAKSKLYLLGASQQQVDNLVRQQKLSNTFTIYSPYNGYVVSESNAPAISSATTPGATAGGMGDAMGSASNSSSSNTTAPSTTNSTILREGTYVSTGATLFKVVNTSALRIELDLPIQDTDLIKKGDAIELDLGNTGKQKATIDFIQPFFNQQDNFLKVRVYLKNTSLPVGKLVNATVFVEAKEALWLPQESVQDLGLQKIVFIKKRGVFKPQQVTAGITANNFIMVKGISSADEVAANAQYLVDSESFVKTKD</sequence>
<evidence type="ECO:0000256" key="3">
    <source>
        <dbReference type="SAM" id="SignalP"/>
    </source>
</evidence>
<evidence type="ECO:0000313" key="8">
    <source>
        <dbReference type="Proteomes" id="UP001597112"/>
    </source>
</evidence>
<keyword evidence="8" id="KW-1185">Reference proteome</keyword>
<evidence type="ECO:0000259" key="4">
    <source>
        <dbReference type="Pfam" id="PF19335"/>
    </source>
</evidence>
<proteinExistence type="predicted"/>
<dbReference type="InterPro" id="IPR058791">
    <property type="entry name" value="3HB_CusB"/>
</dbReference>
<gene>
    <name evidence="7" type="ORF">ACFQ21_09315</name>
</gene>
<dbReference type="Pfam" id="PF25869">
    <property type="entry name" value="3HB_CusB"/>
    <property type="match status" value="1"/>
</dbReference>
<keyword evidence="3" id="KW-0732">Signal</keyword>
<feature type="region of interest" description="Disordered" evidence="2">
    <location>
        <begin position="232"/>
        <end position="256"/>
    </location>
</feature>
<feature type="chain" id="PRO_5046597164" evidence="3">
    <location>
        <begin position="22"/>
        <end position="426"/>
    </location>
</feature>
<name>A0ABW3JZV2_9BACT</name>
<protein>
    <submittedName>
        <fullName evidence="7">Efflux RND transporter periplasmic adaptor subunit</fullName>
    </submittedName>
</protein>
<dbReference type="Gene3D" id="2.40.420.20">
    <property type="match status" value="1"/>
</dbReference>
<accession>A0ABW3JZV2</accession>
<dbReference type="EMBL" id="JBHTKA010000001">
    <property type="protein sequence ID" value="MFD0999505.1"/>
    <property type="molecule type" value="Genomic_DNA"/>
</dbReference>
<dbReference type="Pfam" id="PF19335">
    <property type="entry name" value="HMBD"/>
    <property type="match status" value="1"/>
</dbReference>
<reference evidence="8" key="1">
    <citation type="journal article" date="2019" name="Int. J. Syst. Evol. Microbiol.">
        <title>The Global Catalogue of Microorganisms (GCM) 10K type strain sequencing project: providing services to taxonomists for standard genome sequencing and annotation.</title>
        <authorList>
            <consortium name="The Broad Institute Genomics Platform"/>
            <consortium name="The Broad Institute Genome Sequencing Center for Infectious Disease"/>
            <person name="Wu L."/>
            <person name="Ma J."/>
        </authorList>
    </citation>
    <scope>NUCLEOTIDE SEQUENCE [LARGE SCALE GENOMIC DNA]</scope>
    <source>
        <strain evidence="8">CCUG 58938</strain>
    </source>
</reference>
<dbReference type="Pfam" id="PF25919">
    <property type="entry name" value="BSH_CusB"/>
    <property type="match status" value="1"/>
</dbReference>
<feature type="domain" description="Heavy metal binding" evidence="4">
    <location>
        <begin position="33"/>
        <end position="57"/>
    </location>
</feature>
<comment type="caution">
    <text evidence="7">The sequence shown here is derived from an EMBL/GenBank/DDBJ whole genome shotgun (WGS) entry which is preliminary data.</text>
</comment>
<dbReference type="InterPro" id="IPR045800">
    <property type="entry name" value="HMBD"/>
</dbReference>
<feature type="domain" description="CusB-like barrel-sandwich hybrid" evidence="6">
    <location>
        <begin position="116"/>
        <end position="213"/>
    </location>
</feature>
<dbReference type="PROSITE" id="PS51257">
    <property type="entry name" value="PROKAR_LIPOPROTEIN"/>
    <property type="match status" value="1"/>
</dbReference>
<feature type="signal peptide" evidence="3">
    <location>
        <begin position="1"/>
        <end position="21"/>
    </location>
</feature>
<organism evidence="7 8">
    <name type="scientific">Ohtaekwangia kribbensis</name>
    <dbReference type="NCBI Taxonomy" id="688913"/>
    <lineage>
        <taxon>Bacteria</taxon>
        <taxon>Pseudomonadati</taxon>
        <taxon>Bacteroidota</taxon>
        <taxon>Cytophagia</taxon>
        <taxon>Cytophagales</taxon>
        <taxon>Fulvivirgaceae</taxon>
        <taxon>Ohtaekwangia</taxon>
    </lineage>
</organism>
<dbReference type="Proteomes" id="UP001597112">
    <property type="component" value="Unassembled WGS sequence"/>
</dbReference>
<dbReference type="InterPro" id="IPR058790">
    <property type="entry name" value="BSH_CusB"/>
</dbReference>
<feature type="domain" description="CusB-like three alpha-helical bundle" evidence="5">
    <location>
        <begin position="150"/>
        <end position="199"/>
    </location>
</feature>
<evidence type="ECO:0000256" key="1">
    <source>
        <dbReference type="ARBA" id="ARBA00022448"/>
    </source>
</evidence>
<dbReference type="Gene3D" id="2.40.30.170">
    <property type="match status" value="1"/>
</dbReference>
<evidence type="ECO:0000313" key="7">
    <source>
        <dbReference type="EMBL" id="MFD0999505.1"/>
    </source>
</evidence>
<dbReference type="PANTHER" id="PTHR30097">
    <property type="entry name" value="CATION EFFLUX SYSTEM PROTEIN CUSB"/>
    <property type="match status" value="1"/>
</dbReference>
<evidence type="ECO:0000256" key="2">
    <source>
        <dbReference type="SAM" id="MobiDB-lite"/>
    </source>
</evidence>
<dbReference type="PANTHER" id="PTHR30097:SF15">
    <property type="entry name" value="CATION EFFLUX SYSTEM PROTEIN CUSB"/>
    <property type="match status" value="1"/>
</dbReference>
<dbReference type="InterPro" id="IPR051909">
    <property type="entry name" value="MFP_Cation_Efflux"/>
</dbReference>
<evidence type="ECO:0000259" key="6">
    <source>
        <dbReference type="Pfam" id="PF25919"/>
    </source>
</evidence>
<dbReference type="RefSeq" id="WP_377578067.1">
    <property type="nucleotide sequence ID" value="NZ_JBHTKA010000001.1"/>
</dbReference>
<evidence type="ECO:0000259" key="5">
    <source>
        <dbReference type="Pfam" id="PF25869"/>
    </source>
</evidence>
<keyword evidence="1" id="KW-0813">Transport</keyword>
<feature type="compositionally biased region" description="Low complexity" evidence="2">
    <location>
        <begin position="237"/>
        <end position="256"/>
    </location>
</feature>